<organism evidence="2 3">
    <name type="scientific">Perkinsus olseni</name>
    <name type="common">Perkinsus atlanticus</name>
    <dbReference type="NCBI Taxonomy" id="32597"/>
    <lineage>
        <taxon>Eukaryota</taxon>
        <taxon>Sar</taxon>
        <taxon>Alveolata</taxon>
        <taxon>Perkinsozoa</taxon>
        <taxon>Perkinsea</taxon>
        <taxon>Perkinsida</taxon>
        <taxon>Perkinsidae</taxon>
        <taxon>Perkinsus</taxon>
    </lineage>
</organism>
<reference evidence="2 3" key="1">
    <citation type="submission" date="2020-04" db="EMBL/GenBank/DDBJ databases">
        <title>Perkinsus olseni comparative genomics.</title>
        <authorList>
            <person name="Bogema D.R."/>
        </authorList>
    </citation>
    <scope>NUCLEOTIDE SEQUENCE [LARGE SCALE GENOMIC DNA]</scope>
    <source>
        <strain evidence="2">00978-12</strain>
    </source>
</reference>
<proteinExistence type="predicted"/>
<comment type="caution">
    <text evidence="2">The sequence shown here is derived from an EMBL/GenBank/DDBJ whole genome shotgun (WGS) entry which is preliminary data.</text>
</comment>
<dbReference type="EMBL" id="JABANP010000085">
    <property type="protein sequence ID" value="KAF4691101.1"/>
    <property type="molecule type" value="Genomic_DNA"/>
</dbReference>
<dbReference type="Proteomes" id="UP000541610">
    <property type="component" value="Unassembled WGS sequence"/>
</dbReference>
<feature type="compositionally biased region" description="Low complexity" evidence="1">
    <location>
        <begin position="16"/>
        <end position="27"/>
    </location>
</feature>
<evidence type="ECO:0000313" key="3">
    <source>
        <dbReference type="Proteomes" id="UP000541610"/>
    </source>
</evidence>
<evidence type="ECO:0000313" key="2">
    <source>
        <dbReference type="EMBL" id="KAF4691101.1"/>
    </source>
</evidence>
<dbReference type="AlphaFoldDB" id="A0A7J6P6X2"/>
<feature type="region of interest" description="Disordered" evidence="1">
    <location>
        <begin position="203"/>
        <end position="224"/>
    </location>
</feature>
<gene>
    <name evidence="2" type="ORF">FOZ60_016204</name>
</gene>
<feature type="compositionally biased region" description="Polar residues" evidence="1">
    <location>
        <begin position="203"/>
        <end position="212"/>
    </location>
</feature>
<feature type="region of interest" description="Disordered" evidence="1">
    <location>
        <begin position="1"/>
        <end position="43"/>
    </location>
</feature>
<accession>A0A7J6P6X2</accession>
<evidence type="ECO:0000256" key="1">
    <source>
        <dbReference type="SAM" id="MobiDB-lite"/>
    </source>
</evidence>
<feature type="region of interest" description="Disordered" evidence="1">
    <location>
        <begin position="132"/>
        <end position="170"/>
    </location>
</feature>
<sequence>MSKKNTTDGGEPAGTPPTSATTPALSSDHPAKDSESGTSATPTTEVQDILNYLGLQNTDQLAYVTDQDIISRSLTHPLDLLARISYQQVVAGFRKLRSDTSTLSTSIVDQSTLATTSTTPETLPVTTSTILSSSCSRPQQDDPSTHGNPLSSLKAPDGQPWKGSHDTRPISSSIQRVADAAQMAGLSDSGLWKYLNLTALQESDSRGLSSHIRQQHLESAPYKE</sequence>
<dbReference type="OrthoDB" id="10527846at2759"/>
<protein>
    <submittedName>
        <fullName evidence="2">Uncharacterized protein</fullName>
    </submittedName>
</protein>
<name>A0A7J6P6X2_PEROL</name>